<feature type="region of interest" description="Disordered" evidence="2">
    <location>
        <begin position="141"/>
        <end position="245"/>
    </location>
</feature>
<feature type="compositionally biased region" description="Polar residues" evidence="2">
    <location>
        <begin position="190"/>
        <end position="208"/>
    </location>
</feature>
<sequence>MKKMKRNNGFWCGILVWVTFVSWGQEADTQLPKGNAAFSEKKYAEAEALYRESAAKQPNKAAASYNLGTSIYKQNQGGEAKFKFLQAAEKAKTKAEKHKAFHNLGNALMLEKKYDLAERAYKDALRNNPRDEETRYNYALAKKMNKENPPPEDGGKKKDDKSKQKEKNQRPDDSKGNQKNKSQEDKPENKSGQNQEPDPQPRPSGNNKQRIDNLLDAVNNEEKKVQLKRKEKSAQTAPGKPEKDW</sequence>
<keyword evidence="1" id="KW-0802">TPR repeat</keyword>
<feature type="repeat" description="TPR" evidence="1">
    <location>
        <begin position="98"/>
        <end position="131"/>
    </location>
</feature>
<dbReference type="SMART" id="SM00028">
    <property type="entry name" value="TPR"/>
    <property type="match status" value="3"/>
</dbReference>
<dbReference type="InterPro" id="IPR019734">
    <property type="entry name" value="TPR_rpt"/>
</dbReference>
<protein>
    <submittedName>
        <fullName evidence="3">Tetratricopeptide repeat-containing protein</fullName>
    </submittedName>
</protein>
<evidence type="ECO:0000313" key="3">
    <source>
        <dbReference type="EMBL" id="SHF01854.1"/>
    </source>
</evidence>
<organism evidence="3 4">
    <name type="scientific">Flavobacterium fontis</name>
    <dbReference type="NCBI Taxonomy" id="1124188"/>
    <lineage>
        <taxon>Bacteria</taxon>
        <taxon>Pseudomonadati</taxon>
        <taxon>Bacteroidota</taxon>
        <taxon>Flavobacteriia</taxon>
        <taxon>Flavobacteriales</taxon>
        <taxon>Flavobacteriaceae</taxon>
        <taxon>Flavobacterium</taxon>
    </lineage>
</organism>
<accession>A0A1M4Y7R2</accession>
<dbReference type="Pfam" id="PF00515">
    <property type="entry name" value="TPR_1"/>
    <property type="match status" value="1"/>
</dbReference>
<dbReference type="Pfam" id="PF13432">
    <property type="entry name" value="TPR_16"/>
    <property type="match status" value="1"/>
</dbReference>
<name>A0A1M4Y7R2_9FLAO</name>
<dbReference type="EMBL" id="FQVQ01000003">
    <property type="protein sequence ID" value="SHF01854.1"/>
    <property type="molecule type" value="Genomic_DNA"/>
</dbReference>
<dbReference type="STRING" id="1124188.SAMN05444377_1039"/>
<evidence type="ECO:0000256" key="2">
    <source>
        <dbReference type="SAM" id="MobiDB-lite"/>
    </source>
</evidence>
<dbReference type="InterPro" id="IPR011990">
    <property type="entry name" value="TPR-like_helical_dom_sf"/>
</dbReference>
<reference evidence="3 4" key="1">
    <citation type="submission" date="2016-11" db="EMBL/GenBank/DDBJ databases">
        <authorList>
            <person name="Jaros S."/>
            <person name="Januszkiewicz K."/>
            <person name="Wedrychowicz H."/>
        </authorList>
    </citation>
    <scope>NUCLEOTIDE SEQUENCE [LARGE SCALE GENOMIC DNA]</scope>
    <source>
        <strain evidence="3 4">DSM 25660</strain>
    </source>
</reference>
<gene>
    <name evidence="3" type="ORF">SAMN05444377_1039</name>
</gene>
<evidence type="ECO:0000256" key="1">
    <source>
        <dbReference type="PROSITE-ProRule" id="PRU00339"/>
    </source>
</evidence>
<dbReference type="PROSITE" id="PS50005">
    <property type="entry name" value="TPR"/>
    <property type="match status" value="1"/>
</dbReference>
<dbReference type="AlphaFoldDB" id="A0A1M4Y7R2"/>
<feature type="compositionally biased region" description="Basic and acidic residues" evidence="2">
    <location>
        <begin position="153"/>
        <end position="189"/>
    </location>
</feature>
<dbReference type="Gene3D" id="1.25.40.10">
    <property type="entry name" value="Tetratricopeptide repeat domain"/>
    <property type="match status" value="1"/>
</dbReference>
<keyword evidence="4" id="KW-1185">Reference proteome</keyword>
<dbReference type="SUPFAM" id="SSF48452">
    <property type="entry name" value="TPR-like"/>
    <property type="match status" value="1"/>
</dbReference>
<dbReference type="Proteomes" id="UP000184147">
    <property type="component" value="Unassembled WGS sequence"/>
</dbReference>
<proteinExistence type="predicted"/>
<evidence type="ECO:0000313" key="4">
    <source>
        <dbReference type="Proteomes" id="UP000184147"/>
    </source>
</evidence>